<dbReference type="GO" id="GO:0016987">
    <property type="term" value="F:sigma factor activity"/>
    <property type="evidence" value="ECO:0007669"/>
    <property type="project" value="UniProtKB-KW"/>
</dbReference>
<reference evidence="7" key="1">
    <citation type="journal article" name="DNA Res.">
        <title>The physiological potential of anammox bacteria as revealed by their core genome structure.</title>
        <authorList>
            <person name="Okubo T."/>
            <person name="Toyoda A."/>
            <person name="Fukuhara K."/>
            <person name="Uchiyama I."/>
            <person name="Harigaya Y."/>
            <person name="Kuroiwa M."/>
            <person name="Suzuki T."/>
            <person name="Murakami Y."/>
            <person name="Suwa Y."/>
            <person name="Takami H."/>
        </authorList>
    </citation>
    <scope>NUCLEOTIDE SEQUENCE</scope>
    <source>
        <strain evidence="7">317325-2</strain>
    </source>
</reference>
<dbReference type="InterPro" id="IPR007627">
    <property type="entry name" value="RNA_pol_sigma70_r2"/>
</dbReference>
<protein>
    <submittedName>
        <fullName evidence="7">RNA polymerase sigma factor, sigma-70 family</fullName>
    </submittedName>
</protein>
<keyword evidence="4" id="KW-0804">Transcription</keyword>
<sequence length="187" mass="21579">MNNTAGRILSWEAHLVQRAKLGEAVAFELLADIYRPTLHSLAMKMLRNSDDANDAVQEALVKAFRAIRDFDVDRPIKPWLCRICANCCVDAVRSRKRDGDPLDQHEYMLHGSEDIGLQAEDRVIERAVLDAIGRLPEKYRRIIFMRHFRHMEVTEIAQELNRPEGTIKSWLFRARALLKKDLGVAWS</sequence>
<dbReference type="Gene3D" id="1.10.1740.10">
    <property type="match status" value="1"/>
</dbReference>
<dbReference type="Proteomes" id="UP000662873">
    <property type="component" value="Chromosome"/>
</dbReference>
<dbReference type="InterPro" id="IPR013249">
    <property type="entry name" value="RNA_pol_sigma70_r4_t2"/>
</dbReference>
<gene>
    <name evidence="7" type="ORF">NPRO_18560</name>
</gene>
<name>A0A809SAE9_9BACT</name>
<dbReference type="GO" id="GO:0003677">
    <property type="term" value="F:DNA binding"/>
    <property type="evidence" value="ECO:0007669"/>
    <property type="project" value="InterPro"/>
</dbReference>
<dbReference type="InterPro" id="IPR013324">
    <property type="entry name" value="RNA_pol_sigma_r3/r4-like"/>
</dbReference>
<dbReference type="GO" id="GO:0006352">
    <property type="term" value="P:DNA-templated transcription initiation"/>
    <property type="evidence" value="ECO:0007669"/>
    <property type="project" value="InterPro"/>
</dbReference>
<dbReference type="InterPro" id="IPR013325">
    <property type="entry name" value="RNA_pol_sigma_r2"/>
</dbReference>
<dbReference type="InterPro" id="IPR039425">
    <property type="entry name" value="RNA_pol_sigma-70-like"/>
</dbReference>
<evidence type="ECO:0000259" key="6">
    <source>
        <dbReference type="Pfam" id="PF08281"/>
    </source>
</evidence>
<dbReference type="InterPro" id="IPR036388">
    <property type="entry name" value="WH-like_DNA-bd_sf"/>
</dbReference>
<dbReference type="Gene3D" id="1.10.10.10">
    <property type="entry name" value="Winged helix-like DNA-binding domain superfamily/Winged helix DNA-binding domain"/>
    <property type="match status" value="1"/>
</dbReference>
<dbReference type="AlphaFoldDB" id="A0A809SAE9"/>
<dbReference type="Pfam" id="PF08281">
    <property type="entry name" value="Sigma70_r4_2"/>
    <property type="match status" value="1"/>
</dbReference>
<keyword evidence="3" id="KW-0731">Sigma factor</keyword>
<evidence type="ECO:0000256" key="1">
    <source>
        <dbReference type="ARBA" id="ARBA00010641"/>
    </source>
</evidence>
<evidence type="ECO:0000313" key="7">
    <source>
        <dbReference type="EMBL" id="BBO24261.1"/>
    </source>
</evidence>
<dbReference type="PANTHER" id="PTHR43133:SF51">
    <property type="entry name" value="RNA POLYMERASE SIGMA FACTOR"/>
    <property type="match status" value="1"/>
</dbReference>
<keyword evidence="2" id="KW-0805">Transcription regulation</keyword>
<dbReference type="InterPro" id="IPR014284">
    <property type="entry name" value="RNA_pol_sigma-70_dom"/>
</dbReference>
<dbReference type="KEGG" id="npy:NPRO_18560"/>
<evidence type="ECO:0000256" key="3">
    <source>
        <dbReference type="ARBA" id="ARBA00023082"/>
    </source>
</evidence>
<comment type="similarity">
    <text evidence="1">Belongs to the sigma-70 factor family. ECF subfamily.</text>
</comment>
<dbReference type="PANTHER" id="PTHR43133">
    <property type="entry name" value="RNA POLYMERASE ECF-TYPE SIGMA FACTO"/>
    <property type="match status" value="1"/>
</dbReference>
<evidence type="ECO:0000313" key="8">
    <source>
        <dbReference type="Proteomes" id="UP000662873"/>
    </source>
</evidence>
<dbReference type="Pfam" id="PF04542">
    <property type="entry name" value="Sigma70_r2"/>
    <property type="match status" value="1"/>
</dbReference>
<dbReference type="NCBIfam" id="TIGR02937">
    <property type="entry name" value="sigma70-ECF"/>
    <property type="match status" value="1"/>
</dbReference>
<organism evidence="7 8">
    <name type="scientific">Candidatus Nitrosymbiomonas proteolyticus</name>
    <dbReference type="NCBI Taxonomy" id="2608984"/>
    <lineage>
        <taxon>Bacteria</taxon>
        <taxon>Bacillati</taxon>
        <taxon>Armatimonadota</taxon>
        <taxon>Armatimonadota incertae sedis</taxon>
        <taxon>Candidatus Nitrosymbiomonas</taxon>
    </lineage>
</organism>
<accession>A0A809SAE9</accession>
<evidence type="ECO:0000256" key="2">
    <source>
        <dbReference type="ARBA" id="ARBA00023015"/>
    </source>
</evidence>
<dbReference type="EMBL" id="AP021858">
    <property type="protein sequence ID" value="BBO24261.1"/>
    <property type="molecule type" value="Genomic_DNA"/>
</dbReference>
<dbReference type="SUPFAM" id="SSF88946">
    <property type="entry name" value="Sigma2 domain of RNA polymerase sigma factors"/>
    <property type="match status" value="1"/>
</dbReference>
<dbReference type="SUPFAM" id="SSF88659">
    <property type="entry name" value="Sigma3 and sigma4 domains of RNA polymerase sigma factors"/>
    <property type="match status" value="1"/>
</dbReference>
<feature type="domain" description="RNA polymerase sigma factor 70 region 4 type 2" evidence="6">
    <location>
        <begin position="126"/>
        <end position="178"/>
    </location>
</feature>
<feature type="domain" description="RNA polymerase sigma-70 region 2" evidence="5">
    <location>
        <begin position="33"/>
        <end position="97"/>
    </location>
</feature>
<evidence type="ECO:0000256" key="4">
    <source>
        <dbReference type="ARBA" id="ARBA00023163"/>
    </source>
</evidence>
<evidence type="ECO:0000259" key="5">
    <source>
        <dbReference type="Pfam" id="PF04542"/>
    </source>
</evidence>
<proteinExistence type="inferred from homology"/>
<dbReference type="CDD" id="cd06171">
    <property type="entry name" value="Sigma70_r4"/>
    <property type="match status" value="1"/>
</dbReference>